<keyword evidence="3" id="KW-0732">Signal</keyword>
<feature type="domain" description="Flagellar M-ring N-terminal" evidence="9">
    <location>
        <begin position="33"/>
        <end position="197"/>
    </location>
</feature>
<dbReference type="EMBL" id="VRYY01000604">
    <property type="protein sequence ID" value="MBG3878500.1"/>
    <property type="molecule type" value="Genomic_DNA"/>
</dbReference>
<name>A0ABS0J7Q7_9BACT</name>
<keyword evidence="8" id="KW-1133">Transmembrane helix</keyword>
<feature type="transmembrane region" description="Helical" evidence="8">
    <location>
        <begin position="228"/>
        <end position="249"/>
    </location>
</feature>
<dbReference type="InterPro" id="IPR006182">
    <property type="entry name" value="FliF_N_dom"/>
</dbReference>
<reference evidence="10 11" key="1">
    <citation type="submission" date="2019-08" db="EMBL/GenBank/DDBJ databases">
        <authorList>
            <person name="Luo N."/>
        </authorList>
    </citation>
    <scope>NUCLEOTIDE SEQUENCE [LARGE SCALE GENOMIC DNA]</scope>
    <source>
        <strain evidence="10 11">NCIMB 9442</strain>
    </source>
</reference>
<keyword evidence="11" id="KW-1185">Reference proteome</keyword>
<comment type="caution">
    <text evidence="10">The sequence shown here is derived from an EMBL/GenBank/DDBJ whole genome shotgun (WGS) entry which is preliminary data.</text>
</comment>
<dbReference type="InterPro" id="IPR043427">
    <property type="entry name" value="YscJ/FliF"/>
</dbReference>
<accession>A0ABS0J7Q7</accession>
<keyword evidence="6" id="KW-0998">Cell outer membrane</keyword>
<evidence type="ECO:0000256" key="3">
    <source>
        <dbReference type="ARBA" id="ARBA00022729"/>
    </source>
</evidence>
<gene>
    <name evidence="10" type="ORF">FVW20_16150</name>
</gene>
<evidence type="ECO:0000259" key="9">
    <source>
        <dbReference type="Pfam" id="PF01514"/>
    </source>
</evidence>
<evidence type="ECO:0000256" key="7">
    <source>
        <dbReference type="ARBA" id="ARBA00023288"/>
    </source>
</evidence>
<evidence type="ECO:0000256" key="5">
    <source>
        <dbReference type="ARBA" id="ARBA00023139"/>
    </source>
</evidence>
<evidence type="ECO:0000313" key="11">
    <source>
        <dbReference type="Proteomes" id="UP001194469"/>
    </source>
</evidence>
<dbReference type="Proteomes" id="UP001194469">
    <property type="component" value="Unassembled WGS sequence"/>
</dbReference>
<evidence type="ECO:0000256" key="8">
    <source>
        <dbReference type="SAM" id="Phobius"/>
    </source>
</evidence>
<evidence type="ECO:0000256" key="4">
    <source>
        <dbReference type="ARBA" id="ARBA00023136"/>
    </source>
</evidence>
<dbReference type="PANTHER" id="PTHR30046:SF2">
    <property type="entry name" value="YOP PROTEINS TRANSLOCATION LIPOPROTEIN J"/>
    <property type="match status" value="1"/>
</dbReference>
<keyword evidence="8" id="KW-0812">Transmembrane</keyword>
<dbReference type="PROSITE" id="PS51257">
    <property type="entry name" value="PROKAR_LIPOPROTEIN"/>
    <property type="match status" value="1"/>
</dbReference>
<dbReference type="PRINTS" id="PR01338">
    <property type="entry name" value="TYPE3OMKPROT"/>
</dbReference>
<proteinExistence type="inferred from homology"/>
<dbReference type="Gene3D" id="3.30.300.30">
    <property type="match status" value="1"/>
</dbReference>
<comment type="similarity">
    <text evidence="2">Belongs to the YscJ lipoprotein family.</text>
</comment>
<comment type="subcellular location">
    <subcellularLocation>
        <location evidence="1">Cell outer membrane</location>
        <topology evidence="1">Lipid-anchor</topology>
    </subcellularLocation>
</comment>
<evidence type="ECO:0000256" key="1">
    <source>
        <dbReference type="ARBA" id="ARBA00004459"/>
    </source>
</evidence>
<keyword evidence="5" id="KW-0564">Palmitate</keyword>
<sequence length="277" mass="29325">MNGWRGMLDQAPRGLRNAVLAVFLLMLLTGCKAELYKGLNEEQANTMLATLLRHGIPAEKQAAGKEGYALSVEREQIVRALEILRENSLPREQYQNLGKVFSGDGMIASPSEEKARLAYAISQELSDTFSRIDGVLTARVHVVLASSETASEARVPASAAVFLRHGPESPVVNLIPKVRELTAKAVPGLDYERVSVMLVPVRETVTVPMQQGPTLFGLPLPPESGPPYLLVAAGVALLAALAGLAFAGARTGLIAFGGRRAAPGDARAARGPQGGQG</sequence>
<dbReference type="RefSeq" id="WP_196610399.1">
    <property type="nucleotide sequence ID" value="NZ_VRYY01000604.1"/>
</dbReference>
<evidence type="ECO:0000256" key="2">
    <source>
        <dbReference type="ARBA" id="ARBA00009509"/>
    </source>
</evidence>
<keyword evidence="4 8" id="KW-0472">Membrane</keyword>
<dbReference type="Pfam" id="PF01514">
    <property type="entry name" value="YscJ_FliF"/>
    <property type="match status" value="1"/>
</dbReference>
<dbReference type="InterPro" id="IPR045851">
    <property type="entry name" value="AMP-bd_C_sf"/>
</dbReference>
<evidence type="ECO:0000256" key="6">
    <source>
        <dbReference type="ARBA" id="ARBA00023237"/>
    </source>
</evidence>
<keyword evidence="7" id="KW-0449">Lipoprotein</keyword>
<dbReference type="PANTHER" id="PTHR30046">
    <property type="entry name" value="FLAGELLAR M-RING PROTEIN"/>
    <property type="match status" value="1"/>
</dbReference>
<dbReference type="Gene3D" id="3.30.70.1530">
    <property type="entry name" value="Hypothetical protein rpa1041"/>
    <property type="match status" value="1"/>
</dbReference>
<protein>
    <submittedName>
        <fullName evidence="10">EscJ/YscJ/HrcJ family type III secretion inner membrane ring protein</fullName>
    </submittedName>
</protein>
<dbReference type="InterPro" id="IPR003282">
    <property type="entry name" value="T3SS_SctJ"/>
</dbReference>
<evidence type="ECO:0000313" key="10">
    <source>
        <dbReference type="EMBL" id="MBG3878500.1"/>
    </source>
</evidence>
<organism evidence="10 11">
    <name type="scientific">Nitratidesulfovibrio oxamicus</name>
    <dbReference type="NCBI Taxonomy" id="32016"/>
    <lineage>
        <taxon>Bacteria</taxon>
        <taxon>Pseudomonadati</taxon>
        <taxon>Thermodesulfobacteriota</taxon>
        <taxon>Desulfovibrionia</taxon>
        <taxon>Desulfovibrionales</taxon>
        <taxon>Desulfovibrionaceae</taxon>
        <taxon>Nitratidesulfovibrio</taxon>
    </lineage>
</organism>
<dbReference type="NCBIfam" id="TIGR02544">
    <property type="entry name" value="III_secr_YscJ"/>
    <property type="match status" value="1"/>
</dbReference>